<organism evidence="3 4">
    <name type="scientific">Breznakiella homolactica</name>
    <dbReference type="NCBI Taxonomy" id="2798577"/>
    <lineage>
        <taxon>Bacteria</taxon>
        <taxon>Pseudomonadati</taxon>
        <taxon>Spirochaetota</taxon>
        <taxon>Spirochaetia</taxon>
        <taxon>Spirochaetales</taxon>
        <taxon>Breznakiellaceae</taxon>
        <taxon>Breznakiella</taxon>
    </lineage>
</organism>
<reference evidence="3" key="1">
    <citation type="submission" date="2021-01" db="EMBL/GenBank/DDBJ databases">
        <title>Description of Breznakiella homolactica.</title>
        <authorList>
            <person name="Song Y."/>
            <person name="Brune A."/>
        </authorList>
    </citation>
    <scope>NUCLEOTIDE SEQUENCE</scope>
    <source>
        <strain evidence="3">RmG30</strain>
    </source>
</reference>
<dbReference type="Pfam" id="PF02481">
    <property type="entry name" value="DNA_processg_A"/>
    <property type="match status" value="1"/>
</dbReference>
<dbReference type="RefSeq" id="WP_215624711.1">
    <property type="nucleotide sequence ID" value="NZ_CP067089.2"/>
</dbReference>
<dbReference type="InterPro" id="IPR057666">
    <property type="entry name" value="DrpA_SLOG"/>
</dbReference>
<evidence type="ECO:0000313" key="4">
    <source>
        <dbReference type="Proteomes" id="UP000595917"/>
    </source>
</evidence>
<accession>A0A7T7XJA0</accession>
<sequence length="321" mass="34559">MDYRGLLDFIIIRIPGLSPRDRLRLCKTLDREDEISVLSIKDIEKITGKSLSRYPFVMDDIRSQAERDCRNARLRGIETVSYRDSRYPPLLRETSDPPVVLFYRGSLPDQEKPLVGIVGTRRPTGPGASQAYDFARSLGRAGISVVSGLALGIDAMAHRGSIDAGVPGIAVLGSGADEIYPAANRILAVRLVENGGALVSEYPPGTPANKWQFPARNRIIAGLCRGTIIVEAPENSGALITAQFALDQNRDLWVGSAGVASPLGGGTGALREQGAPVLDSVDPILSDWNIRYDTADHGQGGGSFLGESLARTLNIVLQRQE</sequence>
<dbReference type="PANTHER" id="PTHR43022">
    <property type="entry name" value="PROTEIN SMF"/>
    <property type="match status" value="1"/>
</dbReference>
<dbReference type="NCBIfam" id="TIGR00732">
    <property type="entry name" value="dprA"/>
    <property type="match status" value="1"/>
</dbReference>
<dbReference type="AlphaFoldDB" id="A0A7T7XJA0"/>
<dbReference type="EMBL" id="CP067089">
    <property type="protein sequence ID" value="QQO07406.1"/>
    <property type="molecule type" value="Genomic_DNA"/>
</dbReference>
<protein>
    <submittedName>
        <fullName evidence="3">DNA-protecting protein DprA</fullName>
    </submittedName>
</protein>
<keyword evidence="4" id="KW-1185">Reference proteome</keyword>
<proteinExistence type="inferred from homology"/>
<dbReference type="GO" id="GO:0009294">
    <property type="term" value="P:DNA-mediated transformation"/>
    <property type="evidence" value="ECO:0007669"/>
    <property type="project" value="InterPro"/>
</dbReference>
<dbReference type="Gene3D" id="3.40.50.450">
    <property type="match status" value="1"/>
</dbReference>
<feature type="domain" description="Smf/DprA SLOG" evidence="2">
    <location>
        <begin position="80"/>
        <end position="288"/>
    </location>
</feature>
<gene>
    <name evidence="3" type="primary">dprA</name>
    <name evidence="3" type="ORF">JFL75_10570</name>
</gene>
<evidence type="ECO:0000256" key="1">
    <source>
        <dbReference type="ARBA" id="ARBA00006525"/>
    </source>
</evidence>
<dbReference type="KEGG" id="bhc:JFL75_10570"/>
<comment type="similarity">
    <text evidence="1">Belongs to the DprA/Smf family.</text>
</comment>
<dbReference type="SUPFAM" id="SSF102405">
    <property type="entry name" value="MCP/YpsA-like"/>
    <property type="match status" value="1"/>
</dbReference>
<evidence type="ECO:0000313" key="3">
    <source>
        <dbReference type="EMBL" id="QQO07406.1"/>
    </source>
</evidence>
<dbReference type="PANTHER" id="PTHR43022:SF1">
    <property type="entry name" value="PROTEIN SMF"/>
    <property type="match status" value="1"/>
</dbReference>
<evidence type="ECO:0000259" key="2">
    <source>
        <dbReference type="Pfam" id="PF02481"/>
    </source>
</evidence>
<dbReference type="InterPro" id="IPR003488">
    <property type="entry name" value="DprA"/>
</dbReference>
<name>A0A7T7XJA0_9SPIR</name>
<dbReference type="Proteomes" id="UP000595917">
    <property type="component" value="Chromosome"/>
</dbReference>